<dbReference type="GO" id="GO:0003690">
    <property type="term" value="F:double-stranded DNA binding"/>
    <property type="evidence" value="ECO:0007669"/>
    <property type="project" value="TreeGrafter"/>
</dbReference>
<evidence type="ECO:0000256" key="3">
    <source>
        <dbReference type="ARBA" id="ARBA00022737"/>
    </source>
</evidence>
<dbReference type="GO" id="GO:0030261">
    <property type="term" value="P:chromosome condensation"/>
    <property type="evidence" value="ECO:0007669"/>
    <property type="project" value="TreeGrafter"/>
</dbReference>
<accession>A0AAD9TH85</accession>
<dbReference type="GO" id="GO:0031492">
    <property type="term" value="F:nucleosomal DNA binding"/>
    <property type="evidence" value="ECO:0007669"/>
    <property type="project" value="TreeGrafter"/>
</dbReference>
<comment type="subcellular location">
    <subcellularLocation>
        <location evidence="2">Chromosome</location>
    </subcellularLocation>
    <subcellularLocation>
        <location evidence="1">Nucleus</location>
    </subcellularLocation>
</comment>
<dbReference type="SMART" id="SM00526">
    <property type="entry name" value="H15"/>
    <property type="match status" value="1"/>
</dbReference>
<feature type="domain" description="H15" evidence="7">
    <location>
        <begin position="96"/>
        <end position="166"/>
    </location>
</feature>
<keyword evidence="4" id="KW-0238">DNA-binding</keyword>
<evidence type="ECO:0000259" key="7">
    <source>
        <dbReference type="PROSITE" id="PS51504"/>
    </source>
</evidence>
<dbReference type="InterPro" id="IPR000116">
    <property type="entry name" value="HMGA"/>
</dbReference>
<dbReference type="PANTHER" id="PTHR11467:SF103">
    <property type="entry name" value="HMG-Y-RELATED PROTEIN A"/>
    <property type="match status" value="1"/>
</dbReference>
<evidence type="ECO:0000313" key="8">
    <source>
        <dbReference type="EMBL" id="KAK2635440.1"/>
    </source>
</evidence>
<dbReference type="GO" id="GO:0005730">
    <property type="term" value="C:nucleolus"/>
    <property type="evidence" value="ECO:0007669"/>
    <property type="project" value="TreeGrafter"/>
</dbReference>
<name>A0AAD9TH85_9ROSI</name>
<dbReference type="GO" id="GO:0000786">
    <property type="term" value="C:nucleosome"/>
    <property type="evidence" value="ECO:0007669"/>
    <property type="project" value="InterPro"/>
</dbReference>
<evidence type="ECO:0000256" key="5">
    <source>
        <dbReference type="ARBA" id="ARBA00023242"/>
    </source>
</evidence>
<evidence type="ECO:0000256" key="4">
    <source>
        <dbReference type="ARBA" id="ARBA00023125"/>
    </source>
</evidence>
<dbReference type="InterPro" id="IPR036390">
    <property type="entry name" value="WH_DNA-bd_sf"/>
</dbReference>
<keyword evidence="5" id="KW-0539">Nucleus</keyword>
<dbReference type="PRINTS" id="PR00929">
    <property type="entry name" value="ATHOOK"/>
</dbReference>
<dbReference type="PRINTS" id="PR00930">
    <property type="entry name" value="HIGHMOBLTYIY"/>
</dbReference>
<dbReference type="GO" id="GO:0006355">
    <property type="term" value="P:regulation of DNA-templated transcription"/>
    <property type="evidence" value="ECO:0007669"/>
    <property type="project" value="InterPro"/>
</dbReference>
<dbReference type="Pfam" id="PF00538">
    <property type="entry name" value="Linker_histone"/>
    <property type="match status" value="1"/>
</dbReference>
<keyword evidence="3" id="KW-0677">Repeat</keyword>
<feature type="region of interest" description="Disordered" evidence="6">
    <location>
        <begin position="157"/>
        <end position="272"/>
    </location>
</feature>
<sequence>MCIRPDLSIFFSRFVSSPKLKEKPLKLFSPFKSPQLYLHFTRTNSPLSLSVSQYFSVMASIEDTMNPQPTTLLQQQPPQHEQLQHPHHQLQQQHSSLPQYPEMIMAAIDALNEDGGSSKAAISKQMESAYPDLPAAHATLLAHHLGKMKQSGQLAMDKNNYFKPDPNAPPKRGRGRPPKPKVPEPAGVVLSPPRPRGRPPKPRDPFALPAPSKKKSSGGSGRPRGRPPKKAKTVPPAAATSAPAPAAAAATGPPRGRGRPPKVKPAVAPVAG</sequence>
<organism evidence="8 9">
    <name type="scientific">Dipteronia dyeriana</name>
    <dbReference type="NCBI Taxonomy" id="168575"/>
    <lineage>
        <taxon>Eukaryota</taxon>
        <taxon>Viridiplantae</taxon>
        <taxon>Streptophyta</taxon>
        <taxon>Embryophyta</taxon>
        <taxon>Tracheophyta</taxon>
        <taxon>Spermatophyta</taxon>
        <taxon>Magnoliopsida</taxon>
        <taxon>eudicotyledons</taxon>
        <taxon>Gunneridae</taxon>
        <taxon>Pentapetalae</taxon>
        <taxon>rosids</taxon>
        <taxon>malvids</taxon>
        <taxon>Sapindales</taxon>
        <taxon>Sapindaceae</taxon>
        <taxon>Hippocastanoideae</taxon>
        <taxon>Acereae</taxon>
        <taxon>Dipteronia</taxon>
    </lineage>
</organism>
<gene>
    <name evidence="8" type="ORF">Ddye_030232</name>
</gene>
<protein>
    <recommendedName>
        <fullName evidence="7">H15 domain-containing protein</fullName>
    </recommendedName>
</protein>
<dbReference type="GO" id="GO:0045910">
    <property type="term" value="P:negative regulation of DNA recombination"/>
    <property type="evidence" value="ECO:0007669"/>
    <property type="project" value="TreeGrafter"/>
</dbReference>
<feature type="compositionally biased region" description="Low complexity" evidence="6">
    <location>
        <begin position="233"/>
        <end position="254"/>
    </location>
</feature>
<dbReference type="EMBL" id="JANJYI010000009">
    <property type="protein sequence ID" value="KAK2635440.1"/>
    <property type="molecule type" value="Genomic_DNA"/>
</dbReference>
<evidence type="ECO:0000313" key="9">
    <source>
        <dbReference type="Proteomes" id="UP001280121"/>
    </source>
</evidence>
<evidence type="ECO:0000256" key="6">
    <source>
        <dbReference type="SAM" id="MobiDB-lite"/>
    </source>
</evidence>
<comment type="caution">
    <text evidence="8">The sequence shown here is derived from an EMBL/GenBank/DDBJ whole genome shotgun (WGS) entry which is preliminary data.</text>
</comment>
<reference evidence="8" key="1">
    <citation type="journal article" date="2023" name="Plant J.">
        <title>Genome sequences and population genomics provide insights into the demographic history, inbreeding, and mutation load of two 'living fossil' tree species of Dipteronia.</title>
        <authorList>
            <person name="Feng Y."/>
            <person name="Comes H.P."/>
            <person name="Chen J."/>
            <person name="Zhu S."/>
            <person name="Lu R."/>
            <person name="Zhang X."/>
            <person name="Li P."/>
            <person name="Qiu J."/>
            <person name="Olsen K.M."/>
            <person name="Qiu Y."/>
        </authorList>
    </citation>
    <scope>NUCLEOTIDE SEQUENCE</scope>
    <source>
        <strain evidence="8">KIB01</strain>
    </source>
</reference>
<feature type="compositionally biased region" description="Basic residues" evidence="6">
    <location>
        <begin position="223"/>
        <end position="232"/>
    </location>
</feature>
<dbReference type="SUPFAM" id="SSF46785">
    <property type="entry name" value="Winged helix' DNA-binding domain"/>
    <property type="match status" value="1"/>
</dbReference>
<dbReference type="InterPro" id="IPR005818">
    <property type="entry name" value="Histone_H1/H5_H15"/>
</dbReference>
<dbReference type="SMART" id="SM00384">
    <property type="entry name" value="AT_hook"/>
    <property type="match status" value="4"/>
</dbReference>
<keyword evidence="9" id="KW-1185">Reference proteome</keyword>
<proteinExistence type="predicted"/>
<dbReference type="Proteomes" id="UP001280121">
    <property type="component" value="Unassembled WGS sequence"/>
</dbReference>
<dbReference type="Gene3D" id="1.10.10.10">
    <property type="entry name" value="Winged helix-like DNA-binding domain superfamily/Winged helix DNA-binding domain"/>
    <property type="match status" value="1"/>
</dbReference>
<evidence type="ECO:0000256" key="1">
    <source>
        <dbReference type="ARBA" id="ARBA00004123"/>
    </source>
</evidence>
<dbReference type="InterPro" id="IPR017956">
    <property type="entry name" value="AT_hook_DNA-bd_motif"/>
</dbReference>
<evidence type="ECO:0000256" key="2">
    <source>
        <dbReference type="ARBA" id="ARBA00004286"/>
    </source>
</evidence>
<dbReference type="PROSITE" id="PS51504">
    <property type="entry name" value="H15"/>
    <property type="match status" value="1"/>
</dbReference>
<dbReference type="PANTHER" id="PTHR11467">
    <property type="entry name" value="HISTONE H1"/>
    <property type="match status" value="1"/>
</dbReference>
<dbReference type="AlphaFoldDB" id="A0AAD9TH85"/>
<dbReference type="GO" id="GO:0006334">
    <property type="term" value="P:nucleosome assembly"/>
    <property type="evidence" value="ECO:0007669"/>
    <property type="project" value="InterPro"/>
</dbReference>
<dbReference type="FunFam" id="1.10.10.10:FF:000493">
    <property type="entry name" value="HMG-Y-related protein A"/>
    <property type="match status" value="1"/>
</dbReference>
<dbReference type="InterPro" id="IPR036388">
    <property type="entry name" value="WH-like_DNA-bd_sf"/>
</dbReference>